<gene>
    <name evidence="3" type="ORF">CDEST_02030</name>
</gene>
<organism evidence="3 4">
    <name type="scientific">Colletotrichum destructivum</name>
    <dbReference type="NCBI Taxonomy" id="34406"/>
    <lineage>
        <taxon>Eukaryota</taxon>
        <taxon>Fungi</taxon>
        <taxon>Dikarya</taxon>
        <taxon>Ascomycota</taxon>
        <taxon>Pezizomycotina</taxon>
        <taxon>Sordariomycetes</taxon>
        <taxon>Hypocreomycetidae</taxon>
        <taxon>Glomerellales</taxon>
        <taxon>Glomerellaceae</taxon>
        <taxon>Colletotrichum</taxon>
        <taxon>Colletotrichum destructivum species complex</taxon>
    </lineage>
</organism>
<evidence type="ECO:0000313" key="3">
    <source>
        <dbReference type="EMBL" id="WQF77016.1"/>
    </source>
</evidence>
<dbReference type="Proteomes" id="UP001322277">
    <property type="component" value="Chromosome 1"/>
</dbReference>
<name>A0AAX4I0S0_9PEZI</name>
<dbReference type="AlphaFoldDB" id="A0AAX4I0S0"/>
<dbReference type="RefSeq" id="XP_062774240.1">
    <property type="nucleotide sequence ID" value="XM_062918189.1"/>
</dbReference>
<dbReference type="Gene3D" id="1.10.287.1490">
    <property type="match status" value="1"/>
</dbReference>
<reference evidence="4" key="1">
    <citation type="journal article" date="2023" name="bioRxiv">
        <title>Complete genome of the Medicago anthracnose fungus, Colletotrichum destructivum, reveals a mini-chromosome-like region within a core chromosome.</title>
        <authorList>
            <person name="Lapalu N."/>
            <person name="Simon A."/>
            <person name="Lu A."/>
            <person name="Plaumann P.-L."/>
            <person name="Amselem J."/>
            <person name="Pigne S."/>
            <person name="Auger A."/>
            <person name="Koch C."/>
            <person name="Dallery J.-F."/>
            <person name="O'Connell R.J."/>
        </authorList>
    </citation>
    <scope>NUCLEOTIDE SEQUENCE [LARGE SCALE GENOMIC DNA]</scope>
    <source>
        <strain evidence="4">CBS 520.97</strain>
    </source>
</reference>
<dbReference type="KEGG" id="cdet:87938533"/>
<proteinExistence type="predicted"/>
<keyword evidence="1" id="KW-0175">Coiled coil</keyword>
<accession>A0AAX4I0S0</accession>
<sequence length="522" mass="58477">MPPSASHNPPKAGLSAHGQGPEDVFNEFVSVFGRFCTDKGFQRLKAMILEHDTLQKKVDDITTAYDKNLGELTRLIADRNADTEAFEKRIDEQTKQHSKVMEDKAAAYRKLNAEQDTVTKLKGKIKSLEEDVGRSIANSKKHEERAAKLESTIREQQEQLATAKKESATLTDKLRSTIGQFDTQSQALTRAEGDLATFRSYTATLTPLRDVRVGISEFLGSSFKDALALFKGFLGREVDEDRMHDSRSWDRVRDHVAIQRAIPLPVSNSTDAKQMRTIAGLVIYARALSEYVFRPTYLSLGTSADDVLDALPAANAFQDSLVRAMLLKVLPEQQKTRQDDCAERVVEEVLTAVAGWVPTDQHATFRSQLRHLTSVLCSNWQRVQRLCERVEPCFAFETPDDWQLMSSWTDPVASDNRAKIAPLRHQELEPAALSADDVAKVVWPAFLATSVEQPADEEESPSDLVRHGIVLTRAEIQGAKDEESSRRARRKVTRDSDPTALKRRRDSAVFLSRGGSDRLDVK</sequence>
<protein>
    <recommendedName>
        <fullName evidence="5">MEI5 protein</fullName>
    </recommendedName>
</protein>
<dbReference type="GeneID" id="87938533"/>
<evidence type="ECO:0008006" key="5">
    <source>
        <dbReference type="Google" id="ProtNLM"/>
    </source>
</evidence>
<evidence type="ECO:0000313" key="4">
    <source>
        <dbReference type="Proteomes" id="UP001322277"/>
    </source>
</evidence>
<feature type="region of interest" description="Disordered" evidence="2">
    <location>
        <begin position="476"/>
        <end position="522"/>
    </location>
</feature>
<evidence type="ECO:0000256" key="2">
    <source>
        <dbReference type="SAM" id="MobiDB-lite"/>
    </source>
</evidence>
<dbReference type="EMBL" id="CP137305">
    <property type="protein sequence ID" value="WQF77016.1"/>
    <property type="molecule type" value="Genomic_DNA"/>
</dbReference>
<feature type="coiled-coil region" evidence="1">
    <location>
        <begin position="111"/>
        <end position="173"/>
    </location>
</feature>
<keyword evidence="4" id="KW-1185">Reference proteome</keyword>
<evidence type="ECO:0000256" key="1">
    <source>
        <dbReference type="SAM" id="Coils"/>
    </source>
</evidence>